<name>A0A2W2DPP7_9ACTN</name>
<dbReference type="EMBL" id="POUB01000137">
    <property type="protein sequence ID" value="PZF94743.1"/>
    <property type="molecule type" value="Genomic_DNA"/>
</dbReference>
<dbReference type="AlphaFoldDB" id="A0A2W2DPP7"/>
<sequence length="91" mass="8602">MTVAGLVTALAVGLTVAALSRLVVPGSRRVPLWLVLVVGVVAAVSGTVLARIAGVEAGPADLLGLGVPAGSAGLGALLVAATAGSRQSPPG</sequence>
<keyword evidence="1" id="KW-0812">Transmembrane</keyword>
<reference evidence="2 3" key="1">
    <citation type="submission" date="2018-01" db="EMBL/GenBank/DDBJ databases">
        <title>Draft genome sequence of Salinispora sp. 13K206.</title>
        <authorList>
            <person name="Sahin N."/>
            <person name="Saygin H."/>
            <person name="Ay H."/>
        </authorList>
    </citation>
    <scope>NUCLEOTIDE SEQUENCE [LARGE SCALE GENOMIC DNA]</scope>
    <source>
        <strain evidence="2 3">13K206</strain>
    </source>
</reference>
<feature type="transmembrane region" description="Helical" evidence="1">
    <location>
        <begin position="30"/>
        <end position="50"/>
    </location>
</feature>
<dbReference type="Proteomes" id="UP000248749">
    <property type="component" value="Unassembled WGS sequence"/>
</dbReference>
<keyword evidence="3" id="KW-1185">Reference proteome</keyword>
<keyword evidence="1" id="KW-1133">Transmembrane helix</keyword>
<feature type="transmembrane region" description="Helical" evidence="1">
    <location>
        <begin position="62"/>
        <end position="83"/>
    </location>
</feature>
<evidence type="ECO:0000313" key="2">
    <source>
        <dbReference type="EMBL" id="PZF94743.1"/>
    </source>
</evidence>
<organism evidence="2 3">
    <name type="scientific">Micromonospora deserti</name>
    <dbReference type="NCBI Taxonomy" id="2070366"/>
    <lineage>
        <taxon>Bacteria</taxon>
        <taxon>Bacillati</taxon>
        <taxon>Actinomycetota</taxon>
        <taxon>Actinomycetes</taxon>
        <taxon>Micromonosporales</taxon>
        <taxon>Micromonosporaceae</taxon>
        <taxon>Micromonospora</taxon>
    </lineage>
</organism>
<protein>
    <submittedName>
        <fullName evidence="2">GlsB/YeaQ/YmgE family stress response membrane protein</fullName>
    </submittedName>
</protein>
<accession>A0A2W2DPP7</accession>
<evidence type="ECO:0000256" key="1">
    <source>
        <dbReference type="SAM" id="Phobius"/>
    </source>
</evidence>
<keyword evidence="1" id="KW-0472">Membrane</keyword>
<comment type="caution">
    <text evidence="2">The sequence shown here is derived from an EMBL/GenBank/DDBJ whole genome shotgun (WGS) entry which is preliminary data.</text>
</comment>
<proteinExistence type="predicted"/>
<gene>
    <name evidence="2" type="ORF">C1I99_19020</name>
</gene>
<evidence type="ECO:0000313" key="3">
    <source>
        <dbReference type="Proteomes" id="UP000248749"/>
    </source>
</evidence>
<dbReference type="RefSeq" id="WP_111135575.1">
    <property type="nucleotide sequence ID" value="NZ_POUB01000137.1"/>
</dbReference>